<evidence type="ECO:0000313" key="3">
    <source>
        <dbReference type="Proteomes" id="UP000619457"/>
    </source>
</evidence>
<dbReference type="RefSeq" id="WP_018475561.1">
    <property type="nucleotide sequence ID" value="NZ_BMWX01000006.1"/>
</dbReference>
<evidence type="ECO:0000256" key="1">
    <source>
        <dbReference type="SAM" id="SignalP"/>
    </source>
</evidence>
<reference evidence="2" key="1">
    <citation type="journal article" date="2014" name="Int. J. Syst. Evol. Microbiol.">
        <title>Complete genome sequence of Corynebacterium casei LMG S-19264T (=DSM 44701T), isolated from a smear-ripened cheese.</title>
        <authorList>
            <consortium name="US DOE Joint Genome Institute (JGI-PGF)"/>
            <person name="Walter F."/>
            <person name="Albersmeier A."/>
            <person name="Kalinowski J."/>
            <person name="Ruckert C."/>
        </authorList>
    </citation>
    <scope>NUCLEOTIDE SEQUENCE</scope>
    <source>
        <strain evidence="2">KCTC 12368</strain>
    </source>
</reference>
<dbReference type="AlphaFoldDB" id="A0A918Q9X2"/>
<comment type="caution">
    <text evidence="2">The sequence shown here is derived from an EMBL/GenBank/DDBJ whole genome shotgun (WGS) entry which is preliminary data.</text>
</comment>
<sequence length="306" mass="35004">MEKIKKILLLFCFIGIAGSVAKAQSTKTTVTHHQLSFQVDNDALAFTHFDRYYTNGLFLGYAYSRDDQNRIKLTLAQQIFTPERYTSDDIQTYDRPYAGVLYGKFDYQRLSARGWWQGGLLLGKIGPGSKAEDLQVWYHQLFGFPQPRGWQYQIENSALMNVDVQAGWNAVKGRRVDFWLFSRASVGNFDRSISLSPALRFGSYLPGSQGMISGNRLGSSTKREIYGQLGAEYKRVFWNATLQGTGKGDYNNPNLMVPVALRQEYYAEFVYSVQRIGIKYRFSYRTRETQQAEGQLLGRLSFGYAF</sequence>
<dbReference type="Gene3D" id="2.40.128.140">
    <property type="entry name" value="Outer membrane protein"/>
    <property type="match status" value="1"/>
</dbReference>
<gene>
    <name evidence="2" type="ORF">GCM10007049_31800</name>
</gene>
<accession>A0A918Q9X2</accession>
<dbReference type="InterPro" id="IPR018707">
    <property type="entry name" value="LpxR"/>
</dbReference>
<dbReference type="EMBL" id="BMWX01000006">
    <property type="protein sequence ID" value="GGZ36113.1"/>
    <property type="molecule type" value="Genomic_DNA"/>
</dbReference>
<reference evidence="2" key="2">
    <citation type="submission" date="2020-09" db="EMBL/GenBank/DDBJ databases">
        <authorList>
            <person name="Sun Q."/>
            <person name="Kim S."/>
        </authorList>
    </citation>
    <scope>NUCLEOTIDE SEQUENCE</scope>
    <source>
        <strain evidence="2">KCTC 12368</strain>
    </source>
</reference>
<keyword evidence="3" id="KW-1185">Reference proteome</keyword>
<feature type="chain" id="PRO_5037725287" evidence="1">
    <location>
        <begin position="24"/>
        <end position="306"/>
    </location>
</feature>
<feature type="signal peptide" evidence="1">
    <location>
        <begin position="1"/>
        <end position="23"/>
    </location>
</feature>
<proteinExistence type="predicted"/>
<dbReference type="GO" id="GO:0004527">
    <property type="term" value="F:exonuclease activity"/>
    <property type="evidence" value="ECO:0007669"/>
    <property type="project" value="UniProtKB-KW"/>
</dbReference>
<keyword evidence="2" id="KW-0540">Nuclease</keyword>
<organism evidence="2 3">
    <name type="scientific">Echinicola pacifica</name>
    <dbReference type="NCBI Taxonomy" id="346377"/>
    <lineage>
        <taxon>Bacteria</taxon>
        <taxon>Pseudomonadati</taxon>
        <taxon>Bacteroidota</taxon>
        <taxon>Cytophagia</taxon>
        <taxon>Cytophagales</taxon>
        <taxon>Cyclobacteriaceae</taxon>
        <taxon>Echinicola</taxon>
    </lineage>
</organism>
<protein>
    <submittedName>
        <fullName evidence="2">Exonuclease</fullName>
    </submittedName>
</protein>
<dbReference type="InterPro" id="IPR037107">
    <property type="entry name" value="Put_OMP_sf"/>
</dbReference>
<dbReference type="Pfam" id="PF09982">
    <property type="entry name" value="LpxR"/>
    <property type="match status" value="1"/>
</dbReference>
<keyword evidence="2" id="KW-0269">Exonuclease</keyword>
<keyword evidence="2" id="KW-0378">Hydrolase</keyword>
<evidence type="ECO:0000313" key="2">
    <source>
        <dbReference type="EMBL" id="GGZ36113.1"/>
    </source>
</evidence>
<dbReference type="Proteomes" id="UP000619457">
    <property type="component" value="Unassembled WGS sequence"/>
</dbReference>
<keyword evidence="1" id="KW-0732">Signal</keyword>
<name>A0A918Q9X2_9BACT</name>